<dbReference type="Gene3D" id="1.20.5.1300">
    <property type="match status" value="1"/>
</dbReference>
<sequence length="436" mass="45615">MLRRIDLSGDVARYSARALRELLPRAAFDVNAALREIQPLLDDIAHRGTPAVVEAVERFDGVHLEHLRVPESAIKAAVEDLDPDLRRAYQTSIDRVRKAHEAQRLPEVVTEVAPGGTVTERYVPVGRVGLYAPGGLAVLASSVIMNVVPAQIAGVESIALASPAQKNSGGFPDRGILAVAGMLGIDEVYAVGGPTAIGMFAYGTDECEAVDMITGPGNIYVTAAKRAVRGLVGIDAEAGTTEIAVVADNTADPAHVAVDLISQAEHDPAAASVLITDSDSLADAVDIELEERVPATRHAGRIATALAGEQSGTILVADMEEAVAVADAYSAEHLEIQCTDASEIAGRIRNAGAIFVGAYSPVSLGDYCAGSNHVLPTGGCARHSAGLSVHTFLRGMHIIDYTRSALEAVAEDVVNFAISEDLPSHGEAVSARFEAR</sequence>
<reference evidence="18 19" key="2">
    <citation type="submission" date="2019-05" db="EMBL/GenBank/DDBJ databases">
        <title>Glycomyces buryatensis sp. nov.</title>
        <authorList>
            <person name="Nikitina E."/>
        </authorList>
    </citation>
    <scope>NUCLEOTIDE SEQUENCE [LARGE SCALE GENOMIC DNA]</scope>
    <source>
        <strain evidence="18 19">18</strain>
    </source>
</reference>
<feature type="binding site" evidence="12 15">
    <location>
        <position position="266"/>
    </location>
    <ligand>
        <name>substrate</name>
    </ligand>
</feature>
<feature type="binding site" evidence="12 16">
    <location>
        <position position="366"/>
    </location>
    <ligand>
        <name>Zn(2+)</name>
        <dbReference type="ChEBI" id="CHEBI:29105"/>
    </ligand>
</feature>
<gene>
    <name evidence="12 18" type="primary">hisD</name>
    <name evidence="18" type="ORF">FAB82_18195</name>
</gene>
<keyword evidence="9 12" id="KW-0520">NAD</keyword>
<comment type="function">
    <text evidence="1 12">Catalyzes the sequential NAD-dependent oxidations of L-histidinol to L-histidinaldehyde and then to L-histidine.</text>
</comment>
<evidence type="ECO:0000256" key="3">
    <source>
        <dbReference type="ARBA" id="ARBA00010178"/>
    </source>
</evidence>
<dbReference type="HAMAP" id="MF_01024">
    <property type="entry name" value="HisD"/>
    <property type="match status" value="1"/>
</dbReference>
<feature type="binding site" evidence="12 15">
    <location>
        <position position="263"/>
    </location>
    <ligand>
        <name>substrate</name>
    </ligand>
</feature>
<dbReference type="PRINTS" id="PR00083">
    <property type="entry name" value="HOLDHDRGNASE"/>
</dbReference>
<dbReference type="Proteomes" id="UP000308760">
    <property type="component" value="Unassembled WGS sequence"/>
</dbReference>
<dbReference type="UniPathway" id="UPA00031">
    <property type="reaction ID" value="UER00014"/>
</dbReference>
<evidence type="ECO:0000256" key="12">
    <source>
        <dbReference type="HAMAP-Rule" id="MF_01024"/>
    </source>
</evidence>
<comment type="caution">
    <text evidence="12">Lacks conserved residue(s) required for the propagation of feature annotation.</text>
</comment>
<keyword evidence="6 12" id="KW-0479">Metal-binding</keyword>
<dbReference type="Pfam" id="PF00815">
    <property type="entry name" value="Histidinol_dh"/>
    <property type="match status" value="1"/>
</dbReference>
<feature type="binding site" evidence="12 15">
    <location>
        <position position="366"/>
    </location>
    <ligand>
        <name>substrate</name>
    </ligand>
</feature>
<dbReference type="NCBIfam" id="TIGR00069">
    <property type="entry name" value="hisD"/>
    <property type="match status" value="1"/>
</dbReference>
<feature type="active site" description="Proton acceptor" evidence="12 14">
    <location>
        <position position="333"/>
    </location>
</feature>
<evidence type="ECO:0000256" key="6">
    <source>
        <dbReference type="ARBA" id="ARBA00022723"/>
    </source>
</evidence>
<dbReference type="AlphaFoldDB" id="A0A4S8Q841"/>
<evidence type="ECO:0000256" key="5">
    <source>
        <dbReference type="ARBA" id="ARBA00016531"/>
    </source>
</evidence>
<evidence type="ECO:0000313" key="18">
    <source>
        <dbReference type="EMBL" id="THV39531.1"/>
    </source>
</evidence>
<accession>A0A4S8Q841</accession>
<feature type="binding site" evidence="12 16">
    <location>
        <position position="263"/>
    </location>
    <ligand>
        <name>Zn(2+)</name>
        <dbReference type="ChEBI" id="CHEBI:29105"/>
    </ligand>
</feature>
<evidence type="ECO:0000256" key="1">
    <source>
        <dbReference type="ARBA" id="ARBA00003850"/>
    </source>
</evidence>
<keyword evidence="8 12" id="KW-0560">Oxidoreductase</keyword>
<dbReference type="GO" id="GO:0008270">
    <property type="term" value="F:zinc ion binding"/>
    <property type="evidence" value="ECO:0007669"/>
    <property type="project" value="UniProtKB-UniRule"/>
</dbReference>
<evidence type="ECO:0000256" key="13">
    <source>
        <dbReference type="PIRNR" id="PIRNR000099"/>
    </source>
</evidence>
<dbReference type="PIRSF" id="PIRSF000099">
    <property type="entry name" value="Histidinol_dh"/>
    <property type="match status" value="1"/>
</dbReference>
<evidence type="ECO:0000256" key="15">
    <source>
        <dbReference type="PIRSR" id="PIRSR000099-3"/>
    </source>
</evidence>
<protein>
    <recommendedName>
        <fullName evidence="5 12">Histidinol dehydrogenase</fullName>
        <shortName evidence="12">HDH</shortName>
        <ecNumber evidence="4 12">1.1.1.23</ecNumber>
    </recommendedName>
</protein>
<comment type="similarity">
    <text evidence="3 12 13 17">Belongs to the histidinol dehydrogenase family.</text>
</comment>
<dbReference type="OrthoDB" id="9805269at2"/>
<evidence type="ECO:0000256" key="8">
    <source>
        <dbReference type="ARBA" id="ARBA00023002"/>
    </source>
</evidence>
<evidence type="ECO:0000256" key="14">
    <source>
        <dbReference type="PIRSR" id="PIRSR000099-1"/>
    </source>
</evidence>
<dbReference type="PANTHER" id="PTHR21256:SF2">
    <property type="entry name" value="HISTIDINE BIOSYNTHESIS TRIFUNCTIONAL PROTEIN"/>
    <property type="match status" value="1"/>
</dbReference>
<evidence type="ECO:0000256" key="2">
    <source>
        <dbReference type="ARBA" id="ARBA00004940"/>
    </source>
</evidence>
<dbReference type="InterPro" id="IPR016161">
    <property type="entry name" value="Ald_DH/histidinol_DH"/>
</dbReference>
<keyword evidence="12" id="KW-0028">Amino-acid biosynthesis</keyword>
<evidence type="ECO:0000256" key="10">
    <source>
        <dbReference type="ARBA" id="ARBA00023102"/>
    </source>
</evidence>
<evidence type="ECO:0000256" key="4">
    <source>
        <dbReference type="ARBA" id="ARBA00012965"/>
    </source>
</evidence>
<feature type="binding site" evidence="12 15">
    <location>
        <position position="333"/>
    </location>
    <ligand>
        <name>substrate</name>
    </ligand>
</feature>
<name>A0A4S8Q841_9ACTN</name>
<organism evidence="18 19">
    <name type="scientific">Glycomyces buryatensis</name>
    <dbReference type="NCBI Taxonomy" id="2570927"/>
    <lineage>
        <taxon>Bacteria</taxon>
        <taxon>Bacillati</taxon>
        <taxon>Actinomycetota</taxon>
        <taxon>Actinomycetes</taxon>
        <taxon>Glycomycetales</taxon>
        <taxon>Glycomycetaceae</taxon>
        <taxon>Glycomyces</taxon>
    </lineage>
</organism>
<dbReference type="InterPro" id="IPR012131">
    <property type="entry name" value="Hstdl_DH"/>
</dbReference>
<keyword evidence="7 12" id="KW-0862">Zinc</keyword>
<feature type="binding site" evidence="12 16">
    <location>
        <position position="266"/>
    </location>
    <ligand>
        <name>Zn(2+)</name>
        <dbReference type="ChEBI" id="CHEBI:29105"/>
    </ligand>
</feature>
<dbReference type="PROSITE" id="PS00611">
    <property type="entry name" value="HISOL_DEHYDROGENASE"/>
    <property type="match status" value="1"/>
</dbReference>
<dbReference type="CDD" id="cd06572">
    <property type="entry name" value="Histidinol_dh"/>
    <property type="match status" value="1"/>
</dbReference>
<dbReference type="EMBL" id="STGY01000066">
    <property type="protein sequence ID" value="THV39531.1"/>
    <property type="molecule type" value="Genomic_DNA"/>
</dbReference>
<feature type="binding site" evidence="12 15">
    <location>
        <position position="420"/>
    </location>
    <ligand>
        <name>substrate</name>
    </ligand>
</feature>
<dbReference type="EC" id="1.1.1.23" evidence="4 12"/>
<dbReference type="InterPro" id="IPR022695">
    <property type="entry name" value="Histidinol_DH_monofunct"/>
</dbReference>
<comment type="caution">
    <text evidence="18">The sequence shown here is derived from an EMBL/GenBank/DDBJ whole genome shotgun (WGS) entry which is preliminary data.</text>
</comment>
<dbReference type="GO" id="GO:0005829">
    <property type="term" value="C:cytosol"/>
    <property type="evidence" value="ECO:0007669"/>
    <property type="project" value="TreeGrafter"/>
</dbReference>
<dbReference type="SUPFAM" id="SSF53720">
    <property type="entry name" value="ALDH-like"/>
    <property type="match status" value="1"/>
</dbReference>
<evidence type="ECO:0000256" key="16">
    <source>
        <dbReference type="PIRSR" id="PIRSR000099-4"/>
    </source>
</evidence>
<reference evidence="19" key="1">
    <citation type="submission" date="2019-04" db="EMBL/GenBank/DDBJ databases">
        <title>Nocardioides xinjiangensis sp. nov.</title>
        <authorList>
            <person name="Liu S."/>
        </authorList>
    </citation>
    <scope>NUCLEOTIDE SEQUENCE [LARGE SCALE GENOMIC DNA]</scope>
    <source>
        <strain evidence="19">18</strain>
    </source>
</reference>
<feature type="binding site" evidence="12 16">
    <location>
        <position position="425"/>
    </location>
    <ligand>
        <name>Zn(2+)</name>
        <dbReference type="ChEBI" id="CHEBI:29105"/>
    </ligand>
</feature>
<keyword evidence="10 12" id="KW-0368">Histidine biosynthesis</keyword>
<evidence type="ECO:0000256" key="17">
    <source>
        <dbReference type="RuleBase" id="RU004175"/>
    </source>
</evidence>
<comment type="catalytic activity">
    <reaction evidence="11 12">
        <text>L-histidinol + 2 NAD(+) + H2O = L-histidine + 2 NADH + 3 H(+)</text>
        <dbReference type="Rhea" id="RHEA:20641"/>
        <dbReference type="ChEBI" id="CHEBI:15377"/>
        <dbReference type="ChEBI" id="CHEBI:15378"/>
        <dbReference type="ChEBI" id="CHEBI:57540"/>
        <dbReference type="ChEBI" id="CHEBI:57595"/>
        <dbReference type="ChEBI" id="CHEBI:57699"/>
        <dbReference type="ChEBI" id="CHEBI:57945"/>
        <dbReference type="EC" id="1.1.1.23"/>
    </reaction>
</comment>
<dbReference type="GO" id="GO:0051287">
    <property type="term" value="F:NAD binding"/>
    <property type="evidence" value="ECO:0007669"/>
    <property type="project" value="InterPro"/>
</dbReference>
<feature type="binding site" evidence="12 15">
    <location>
        <position position="241"/>
    </location>
    <ligand>
        <name>substrate</name>
    </ligand>
</feature>
<feature type="active site" description="Proton acceptor" evidence="12 14">
    <location>
        <position position="332"/>
    </location>
</feature>
<evidence type="ECO:0000256" key="9">
    <source>
        <dbReference type="ARBA" id="ARBA00023027"/>
    </source>
</evidence>
<dbReference type="Gene3D" id="3.40.50.1980">
    <property type="entry name" value="Nitrogenase molybdenum iron protein domain"/>
    <property type="match status" value="2"/>
</dbReference>
<feature type="binding site" evidence="12 15">
    <location>
        <position position="425"/>
    </location>
    <ligand>
        <name>substrate</name>
    </ligand>
</feature>
<comment type="pathway">
    <text evidence="2 12">Amino-acid biosynthesis; L-histidine biosynthesis; L-histidine from 5-phospho-alpha-D-ribose 1-diphosphate: step 9/9.</text>
</comment>
<dbReference type="GO" id="GO:0000105">
    <property type="term" value="P:L-histidine biosynthetic process"/>
    <property type="evidence" value="ECO:0007669"/>
    <property type="project" value="UniProtKB-UniRule"/>
</dbReference>
<dbReference type="InterPro" id="IPR001692">
    <property type="entry name" value="Histidinol_DH_CS"/>
</dbReference>
<evidence type="ECO:0000256" key="7">
    <source>
        <dbReference type="ARBA" id="ARBA00022833"/>
    </source>
</evidence>
<dbReference type="RefSeq" id="WP_136535949.1">
    <property type="nucleotide sequence ID" value="NZ_STGY01000066.1"/>
</dbReference>
<dbReference type="PANTHER" id="PTHR21256">
    <property type="entry name" value="HISTIDINOL DEHYDROGENASE HDH"/>
    <property type="match status" value="1"/>
</dbReference>
<keyword evidence="19" id="KW-1185">Reference proteome</keyword>
<dbReference type="FunFam" id="3.40.50.1980:FF:000001">
    <property type="entry name" value="Histidinol dehydrogenase"/>
    <property type="match status" value="1"/>
</dbReference>
<evidence type="ECO:0000256" key="11">
    <source>
        <dbReference type="ARBA" id="ARBA00049489"/>
    </source>
</evidence>
<dbReference type="GO" id="GO:0004399">
    <property type="term" value="F:histidinol dehydrogenase activity"/>
    <property type="evidence" value="ECO:0007669"/>
    <property type="project" value="UniProtKB-UniRule"/>
</dbReference>
<comment type="cofactor">
    <cofactor evidence="12 16">
        <name>Zn(2+)</name>
        <dbReference type="ChEBI" id="CHEBI:29105"/>
    </cofactor>
    <text evidence="12 16">Binds 1 zinc ion per subunit.</text>
</comment>
<proteinExistence type="inferred from homology"/>
<evidence type="ECO:0000313" key="19">
    <source>
        <dbReference type="Proteomes" id="UP000308760"/>
    </source>
</evidence>